<organism evidence="1">
    <name type="scientific">uncultured Caudovirales phage</name>
    <dbReference type="NCBI Taxonomy" id="2100421"/>
    <lineage>
        <taxon>Viruses</taxon>
        <taxon>Duplodnaviria</taxon>
        <taxon>Heunggongvirae</taxon>
        <taxon>Uroviricota</taxon>
        <taxon>Caudoviricetes</taxon>
        <taxon>Peduoviridae</taxon>
        <taxon>Maltschvirus</taxon>
        <taxon>Maltschvirus maltsch</taxon>
    </lineage>
</organism>
<name>A0A2H4JG67_9CAUD</name>
<gene>
    <name evidence="1" type="ORF">3S12_44</name>
</gene>
<proteinExistence type="predicted"/>
<protein>
    <submittedName>
        <fullName evidence="1">Uncharacterized protein</fullName>
    </submittedName>
</protein>
<reference evidence="1" key="1">
    <citation type="submission" date="2017-06" db="EMBL/GenBank/DDBJ databases">
        <title>Novel phages from South African skin metaviromes.</title>
        <authorList>
            <person name="van Zyl L.J."/>
            <person name="Abrahams Y."/>
            <person name="Stander E.A."/>
            <person name="Kirby B.M."/>
            <person name="Clavaud C."/>
            <person name="Farcet C."/>
            <person name="Breton L."/>
            <person name="Trindade M.I."/>
        </authorList>
    </citation>
    <scope>NUCLEOTIDE SEQUENCE</scope>
</reference>
<accession>A0A2H4JG67</accession>
<sequence>MSSPARLQCDLFSPANLASSAAIPTAPQLTAHQWPYPGLSGEDCARSALARSALFTEVIALTIKRSGAALITDAEAEELLPADWKALLGRWVHASLSQWQAELHDIRVEYVSHGAEGGHHWQYRVEQGGAA</sequence>
<evidence type="ECO:0000313" key="1">
    <source>
        <dbReference type="EMBL" id="ASN71778.1"/>
    </source>
</evidence>
<dbReference type="EMBL" id="MF417932">
    <property type="protein sequence ID" value="ASN71778.1"/>
    <property type="molecule type" value="Genomic_DNA"/>
</dbReference>